<evidence type="ECO:0000259" key="5">
    <source>
        <dbReference type="Pfam" id="PF00501"/>
    </source>
</evidence>
<dbReference type="SUPFAM" id="SSF56801">
    <property type="entry name" value="Acetyl-CoA synthetase-like"/>
    <property type="match status" value="1"/>
</dbReference>
<dbReference type="PANTHER" id="PTHR24096:SF149">
    <property type="entry name" value="AMP-BINDING DOMAIN-CONTAINING PROTEIN-RELATED"/>
    <property type="match status" value="1"/>
</dbReference>
<dbReference type="EMBL" id="LJIG01009867">
    <property type="protein sequence ID" value="KRT82221.1"/>
    <property type="molecule type" value="Genomic_DNA"/>
</dbReference>
<keyword evidence="8" id="KW-1185">Reference proteome</keyword>
<reference evidence="7 8" key="1">
    <citation type="submission" date="2015-09" db="EMBL/GenBank/DDBJ databases">
        <title>Draft genome of the scarab beetle Oryctes borbonicus.</title>
        <authorList>
            <person name="Meyer J.M."/>
            <person name="Markov G.V."/>
            <person name="Baskaran P."/>
            <person name="Herrmann M."/>
            <person name="Sommer R.J."/>
            <person name="Roedelsperger C."/>
        </authorList>
    </citation>
    <scope>NUCLEOTIDE SEQUENCE [LARGE SCALE GENOMIC DNA]</scope>
    <source>
        <strain evidence="7">OB123</strain>
        <tissue evidence="7">Whole animal</tissue>
    </source>
</reference>
<dbReference type="OrthoDB" id="10253869at2759"/>
<dbReference type="Proteomes" id="UP000051574">
    <property type="component" value="Unassembled WGS sequence"/>
</dbReference>
<dbReference type="Gene3D" id="3.30.300.30">
    <property type="match status" value="1"/>
</dbReference>
<evidence type="ECO:0000256" key="3">
    <source>
        <dbReference type="ARBA" id="ARBA00022598"/>
    </source>
</evidence>
<keyword evidence="4" id="KW-0576">Peroxisome</keyword>
<comment type="caution">
    <text evidence="7">The sequence shown here is derived from an EMBL/GenBank/DDBJ whole genome shotgun (WGS) entry which is preliminary data.</text>
</comment>
<evidence type="ECO:0000256" key="4">
    <source>
        <dbReference type="ARBA" id="ARBA00023140"/>
    </source>
</evidence>
<accession>A0A0T6B536</accession>
<proteinExistence type="inferred from homology"/>
<protein>
    <submittedName>
        <fullName evidence="7">AMP-binding protein</fullName>
    </submittedName>
</protein>
<comment type="similarity">
    <text evidence="2">Belongs to the ATP-dependent AMP-binding enzyme family.</text>
</comment>
<evidence type="ECO:0000259" key="6">
    <source>
        <dbReference type="Pfam" id="PF13193"/>
    </source>
</evidence>
<dbReference type="InterPro" id="IPR025110">
    <property type="entry name" value="AMP-bd_C"/>
</dbReference>
<dbReference type="Pfam" id="PF00501">
    <property type="entry name" value="AMP-binding"/>
    <property type="match status" value="1"/>
</dbReference>
<name>A0A0T6B536_9SCAR</name>
<dbReference type="InterPro" id="IPR020845">
    <property type="entry name" value="AMP-binding_CS"/>
</dbReference>
<dbReference type="GO" id="GO:0016405">
    <property type="term" value="F:CoA-ligase activity"/>
    <property type="evidence" value="ECO:0007669"/>
    <property type="project" value="TreeGrafter"/>
</dbReference>
<feature type="domain" description="AMP-dependent synthetase/ligase" evidence="5">
    <location>
        <begin position="4"/>
        <end position="309"/>
    </location>
</feature>
<evidence type="ECO:0000313" key="8">
    <source>
        <dbReference type="Proteomes" id="UP000051574"/>
    </source>
</evidence>
<evidence type="ECO:0000313" key="7">
    <source>
        <dbReference type="EMBL" id="KRT82221.1"/>
    </source>
</evidence>
<dbReference type="PROSITE" id="PS00455">
    <property type="entry name" value="AMP_BINDING"/>
    <property type="match status" value="1"/>
</dbReference>
<organism evidence="7 8">
    <name type="scientific">Oryctes borbonicus</name>
    <dbReference type="NCBI Taxonomy" id="1629725"/>
    <lineage>
        <taxon>Eukaryota</taxon>
        <taxon>Metazoa</taxon>
        <taxon>Ecdysozoa</taxon>
        <taxon>Arthropoda</taxon>
        <taxon>Hexapoda</taxon>
        <taxon>Insecta</taxon>
        <taxon>Pterygota</taxon>
        <taxon>Neoptera</taxon>
        <taxon>Endopterygota</taxon>
        <taxon>Coleoptera</taxon>
        <taxon>Polyphaga</taxon>
        <taxon>Scarabaeiformia</taxon>
        <taxon>Scarabaeidae</taxon>
        <taxon>Dynastinae</taxon>
        <taxon>Oryctes</taxon>
    </lineage>
</organism>
<dbReference type="InterPro" id="IPR042099">
    <property type="entry name" value="ANL_N_sf"/>
</dbReference>
<dbReference type="InterPro" id="IPR045851">
    <property type="entry name" value="AMP-bd_C_sf"/>
</dbReference>
<keyword evidence="3" id="KW-0436">Ligase</keyword>
<evidence type="ECO:0000256" key="2">
    <source>
        <dbReference type="ARBA" id="ARBA00006432"/>
    </source>
</evidence>
<dbReference type="PANTHER" id="PTHR24096">
    <property type="entry name" value="LONG-CHAIN-FATTY-ACID--COA LIGASE"/>
    <property type="match status" value="1"/>
</dbReference>
<feature type="domain" description="AMP-binding enzyme C-terminal" evidence="6">
    <location>
        <begin position="359"/>
        <end position="435"/>
    </location>
</feature>
<sequence length="455" mass="50959">MDSVVPVVGSIYINAINVTLDPSVSLRDTTHLLKLVRPKLILVEESSIELIESALKESNFETEVIVMGNSSKYLTYSEFLTPKEGENKFIPSEVDNIKNTAIIFFSSGTTGLPKGIEIPHSSVIYMVESILIGIAKYTCAMHFTSFYWMTALITTFLVIRSGGRKIVVKKFEPETALAYIEKYEIVNVFMPPSFTYQFTEDLVRKHPCLNLKAILLGGSSISTEHLKKLRNYFPRCAVFNSYAQTEAGGLISSFFLPAYSKFGDKLTSSGQPVFNISLKIVDPETEEELGCDQKGEIRILTPGLCNGYYNQDSSSMLDKSGYLKTGDIGYYDEDNFIHVCDRIKDMFKYRSWHIVPLSLENVIYEHPAVKETIVIGIPREVDGHIPMALVVLKDDSRNVSAKDILDFANSKLLEREQLRGGLEIVKDLPKGTTGKISRKHITDLVISGELQSLIE</sequence>
<dbReference type="InterPro" id="IPR000873">
    <property type="entry name" value="AMP-dep_synth/lig_dom"/>
</dbReference>
<dbReference type="AlphaFoldDB" id="A0A0T6B536"/>
<comment type="subcellular location">
    <subcellularLocation>
        <location evidence="1">Peroxisome</location>
    </subcellularLocation>
</comment>
<dbReference type="Gene3D" id="3.40.50.12780">
    <property type="entry name" value="N-terminal domain of ligase-like"/>
    <property type="match status" value="1"/>
</dbReference>
<gene>
    <name evidence="7" type="ORF">AMK59_3868</name>
</gene>
<dbReference type="Pfam" id="PF13193">
    <property type="entry name" value="AMP-binding_C"/>
    <property type="match status" value="1"/>
</dbReference>
<evidence type="ECO:0000256" key="1">
    <source>
        <dbReference type="ARBA" id="ARBA00004275"/>
    </source>
</evidence>
<dbReference type="GO" id="GO:0005777">
    <property type="term" value="C:peroxisome"/>
    <property type="evidence" value="ECO:0007669"/>
    <property type="project" value="UniProtKB-SubCell"/>
</dbReference>